<organism evidence="3 4">
    <name type="scientific">Heterodera trifolii</name>
    <dbReference type="NCBI Taxonomy" id="157864"/>
    <lineage>
        <taxon>Eukaryota</taxon>
        <taxon>Metazoa</taxon>
        <taxon>Ecdysozoa</taxon>
        <taxon>Nematoda</taxon>
        <taxon>Chromadorea</taxon>
        <taxon>Rhabditida</taxon>
        <taxon>Tylenchina</taxon>
        <taxon>Tylenchomorpha</taxon>
        <taxon>Tylenchoidea</taxon>
        <taxon>Heteroderidae</taxon>
        <taxon>Heteroderinae</taxon>
        <taxon>Heterodera</taxon>
    </lineage>
</organism>
<feature type="chain" id="PRO_5044821776" description="Effector protein" evidence="2">
    <location>
        <begin position="25"/>
        <end position="120"/>
    </location>
</feature>
<dbReference type="Proteomes" id="UP001620626">
    <property type="component" value="Unassembled WGS sequence"/>
</dbReference>
<accession>A0ABD2JWT2</accession>
<comment type="caution">
    <text evidence="3">The sequence shown here is derived from an EMBL/GenBank/DDBJ whole genome shotgun (WGS) entry which is preliminary data.</text>
</comment>
<proteinExistence type="predicted"/>
<gene>
    <name evidence="3" type="ORF">niasHT_022800</name>
</gene>
<feature type="region of interest" description="Disordered" evidence="1">
    <location>
        <begin position="31"/>
        <end position="52"/>
    </location>
</feature>
<dbReference type="AlphaFoldDB" id="A0ABD2JWT2"/>
<sequence>MLILNGRWSLFALFLLCFLYISSSVLVGGARNGAPKSGTESPSSSTSSGASLADLFANDHHTELIAEERGKESKKGTTLAELIKAEGIGEKEFDQLVEKMGDNERLIEEVFEDELHQAND</sequence>
<dbReference type="EMBL" id="JBICBT010000885">
    <property type="protein sequence ID" value="KAL3095091.1"/>
    <property type="molecule type" value="Genomic_DNA"/>
</dbReference>
<protein>
    <recommendedName>
        <fullName evidence="5">Effector protein</fullName>
    </recommendedName>
</protein>
<evidence type="ECO:0000313" key="4">
    <source>
        <dbReference type="Proteomes" id="UP001620626"/>
    </source>
</evidence>
<reference evidence="3 4" key="1">
    <citation type="submission" date="2024-10" db="EMBL/GenBank/DDBJ databases">
        <authorList>
            <person name="Kim D."/>
        </authorList>
    </citation>
    <scope>NUCLEOTIDE SEQUENCE [LARGE SCALE GENOMIC DNA]</scope>
    <source>
        <strain evidence="3">BH-2024</strain>
    </source>
</reference>
<evidence type="ECO:0000313" key="3">
    <source>
        <dbReference type="EMBL" id="KAL3095091.1"/>
    </source>
</evidence>
<feature type="signal peptide" evidence="2">
    <location>
        <begin position="1"/>
        <end position="24"/>
    </location>
</feature>
<name>A0ABD2JWT2_9BILA</name>
<evidence type="ECO:0008006" key="5">
    <source>
        <dbReference type="Google" id="ProtNLM"/>
    </source>
</evidence>
<feature type="compositionally biased region" description="Low complexity" evidence="1">
    <location>
        <begin position="34"/>
        <end position="51"/>
    </location>
</feature>
<keyword evidence="4" id="KW-1185">Reference proteome</keyword>
<evidence type="ECO:0000256" key="2">
    <source>
        <dbReference type="SAM" id="SignalP"/>
    </source>
</evidence>
<keyword evidence="2" id="KW-0732">Signal</keyword>
<evidence type="ECO:0000256" key="1">
    <source>
        <dbReference type="SAM" id="MobiDB-lite"/>
    </source>
</evidence>